<evidence type="ECO:0000256" key="5">
    <source>
        <dbReference type="ARBA" id="ARBA00023274"/>
    </source>
</evidence>
<evidence type="ECO:0000256" key="3">
    <source>
        <dbReference type="ARBA" id="ARBA00022884"/>
    </source>
</evidence>
<dbReference type="GO" id="GO:0003735">
    <property type="term" value="F:structural constituent of ribosome"/>
    <property type="evidence" value="ECO:0007669"/>
    <property type="project" value="InterPro"/>
</dbReference>
<dbReference type="SUPFAM" id="SSF52166">
    <property type="entry name" value="Ribosomal protein L4"/>
    <property type="match status" value="1"/>
</dbReference>
<dbReference type="InterPro" id="IPR002136">
    <property type="entry name" value="Ribosomal_uL4"/>
</dbReference>
<evidence type="ECO:0000256" key="2">
    <source>
        <dbReference type="ARBA" id="ARBA00022730"/>
    </source>
</evidence>
<feature type="compositionally biased region" description="Basic and acidic residues" evidence="8">
    <location>
        <begin position="243"/>
        <end position="257"/>
    </location>
</feature>
<evidence type="ECO:0000256" key="4">
    <source>
        <dbReference type="ARBA" id="ARBA00022980"/>
    </source>
</evidence>
<accession>A0A7Y9LCQ7</accession>
<feature type="region of interest" description="Disordered" evidence="8">
    <location>
        <begin position="53"/>
        <end position="102"/>
    </location>
</feature>
<protein>
    <recommendedName>
        <fullName evidence="6 7">Large ribosomal subunit protein uL4</fullName>
    </recommendedName>
</protein>
<comment type="caution">
    <text evidence="9">The sequence shown here is derived from an EMBL/GenBank/DDBJ whole genome shotgun (WGS) entry which is preliminary data.</text>
</comment>
<keyword evidence="2 7" id="KW-0699">rRNA-binding</keyword>
<dbReference type="Gene3D" id="3.40.1370.10">
    <property type="match status" value="1"/>
</dbReference>
<comment type="similarity">
    <text evidence="1 7">Belongs to the universal ribosomal protein uL4 family.</text>
</comment>
<dbReference type="EMBL" id="JACCBU010000001">
    <property type="protein sequence ID" value="NYE71176.1"/>
    <property type="molecule type" value="Genomic_DNA"/>
</dbReference>
<keyword evidence="5 7" id="KW-0687">Ribonucleoprotein</keyword>
<organism evidence="9 10">
    <name type="scientific">Microlunatus parietis</name>
    <dbReference type="NCBI Taxonomy" id="682979"/>
    <lineage>
        <taxon>Bacteria</taxon>
        <taxon>Bacillati</taxon>
        <taxon>Actinomycetota</taxon>
        <taxon>Actinomycetes</taxon>
        <taxon>Propionibacteriales</taxon>
        <taxon>Propionibacteriaceae</taxon>
        <taxon>Microlunatus</taxon>
    </lineage>
</organism>
<evidence type="ECO:0000313" key="10">
    <source>
        <dbReference type="Proteomes" id="UP000569914"/>
    </source>
</evidence>
<dbReference type="AlphaFoldDB" id="A0A7Y9LCQ7"/>
<comment type="function">
    <text evidence="7">One of the primary rRNA binding proteins, this protein initially binds near the 5'-end of the 23S rRNA. It is important during the early stages of 50S assembly. It makes multiple contacts with different domains of the 23S rRNA in the assembled 50S subunit and ribosome.</text>
</comment>
<dbReference type="InterPro" id="IPR023574">
    <property type="entry name" value="Ribosomal_uL4_dom_sf"/>
</dbReference>
<dbReference type="GO" id="GO:1990904">
    <property type="term" value="C:ribonucleoprotein complex"/>
    <property type="evidence" value="ECO:0007669"/>
    <property type="project" value="UniProtKB-KW"/>
</dbReference>
<dbReference type="HAMAP" id="MF_01328_B">
    <property type="entry name" value="Ribosomal_uL4_B"/>
    <property type="match status" value="1"/>
</dbReference>
<keyword evidence="3 7" id="KW-0694">RNA-binding</keyword>
<proteinExistence type="inferred from homology"/>
<dbReference type="PANTHER" id="PTHR10746:SF6">
    <property type="entry name" value="LARGE RIBOSOMAL SUBUNIT PROTEIN UL4M"/>
    <property type="match status" value="1"/>
</dbReference>
<evidence type="ECO:0000256" key="1">
    <source>
        <dbReference type="ARBA" id="ARBA00010528"/>
    </source>
</evidence>
<gene>
    <name evidence="7" type="primary">rplD</name>
    <name evidence="9" type="ORF">BKA15_002505</name>
</gene>
<dbReference type="Pfam" id="PF00573">
    <property type="entry name" value="Ribosomal_L4"/>
    <property type="match status" value="1"/>
</dbReference>
<comment type="function">
    <text evidence="7">Forms part of the polypeptide exit tunnel.</text>
</comment>
<sequence length="293" mass="30594">MTAVQNETKTIDVLDASGAKAGSAELPAELFDVTANIPLIHQVVTAQLAAARQGTHATKGRGEVRGGGAKPYRQKGTGRARQGSIRAPQYTGGGIVHGPQPRNYAQRTPKKMIAAALRGALSDRARGGRVHVVSELVTGETPSTKTALAALAKVAGADRVLVVLHRDDDLSWLSLRNAPAVHALAVDQLNAYDVLVNDAVVFTSAALAAYVGRTSGAAEAADSQPYGDGSYVGDNPPAGYDIKGNEDSKKFHTPESSHYKRTVAEVWFNSVEAAEAAGFAPTKGDTGAKEESE</sequence>
<dbReference type="GO" id="GO:0019843">
    <property type="term" value="F:rRNA binding"/>
    <property type="evidence" value="ECO:0007669"/>
    <property type="project" value="UniProtKB-UniRule"/>
</dbReference>
<dbReference type="NCBIfam" id="TIGR03953">
    <property type="entry name" value="rplD_bact"/>
    <property type="match status" value="1"/>
</dbReference>
<dbReference type="Proteomes" id="UP000569914">
    <property type="component" value="Unassembled WGS sequence"/>
</dbReference>
<dbReference type="GO" id="GO:0006412">
    <property type="term" value="P:translation"/>
    <property type="evidence" value="ECO:0007669"/>
    <property type="project" value="UniProtKB-UniRule"/>
</dbReference>
<keyword evidence="4 7" id="KW-0689">Ribosomal protein</keyword>
<keyword evidence="10" id="KW-1185">Reference proteome</keyword>
<comment type="subunit">
    <text evidence="7">Part of the 50S ribosomal subunit.</text>
</comment>
<evidence type="ECO:0000256" key="8">
    <source>
        <dbReference type="SAM" id="MobiDB-lite"/>
    </source>
</evidence>
<dbReference type="RefSeq" id="WP_179751162.1">
    <property type="nucleotide sequence ID" value="NZ_JACCBU010000001.1"/>
</dbReference>
<evidence type="ECO:0000256" key="7">
    <source>
        <dbReference type="HAMAP-Rule" id="MF_01328"/>
    </source>
</evidence>
<dbReference type="PANTHER" id="PTHR10746">
    <property type="entry name" value="50S RIBOSOMAL PROTEIN L4"/>
    <property type="match status" value="1"/>
</dbReference>
<dbReference type="InterPro" id="IPR013005">
    <property type="entry name" value="Ribosomal_uL4-like"/>
</dbReference>
<dbReference type="GO" id="GO:0005840">
    <property type="term" value="C:ribosome"/>
    <property type="evidence" value="ECO:0007669"/>
    <property type="project" value="UniProtKB-KW"/>
</dbReference>
<evidence type="ECO:0000313" key="9">
    <source>
        <dbReference type="EMBL" id="NYE71176.1"/>
    </source>
</evidence>
<feature type="region of interest" description="Disordered" evidence="8">
    <location>
        <begin position="218"/>
        <end position="257"/>
    </location>
</feature>
<dbReference type="FunFam" id="3.40.1370.10:FF:000004">
    <property type="entry name" value="50S ribosomal protein L4"/>
    <property type="match status" value="1"/>
</dbReference>
<name>A0A7Y9LCQ7_9ACTN</name>
<evidence type="ECO:0000256" key="6">
    <source>
        <dbReference type="ARBA" id="ARBA00035244"/>
    </source>
</evidence>
<reference evidence="9 10" key="1">
    <citation type="submission" date="2020-07" db="EMBL/GenBank/DDBJ databases">
        <title>Sequencing the genomes of 1000 actinobacteria strains.</title>
        <authorList>
            <person name="Klenk H.-P."/>
        </authorList>
    </citation>
    <scope>NUCLEOTIDE SEQUENCE [LARGE SCALE GENOMIC DNA]</scope>
    <source>
        <strain evidence="9 10">DSM 22083</strain>
    </source>
</reference>